<accession>A0A6I4TUH6</accession>
<comment type="caution">
    <text evidence="2">The sequence shown here is derived from an EMBL/GenBank/DDBJ whole genome shotgun (WGS) entry which is preliminary data.</text>
</comment>
<dbReference type="RefSeq" id="WP_161391295.1">
    <property type="nucleotide sequence ID" value="NZ_JBHSCP010000001.1"/>
</dbReference>
<name>A0A6I4TUH6_9SPHN</name>
<evidence type="ECO:0000256" key="1">
    <source>
        <dbReference type="SAM" id="MobiDB-lite"/>
    </source>
</evidence>
<evidence type="ECO:0000313" key="2">
    <source>
        <dbReference type="EMBL" id="MXO99584.1"/>
    </source>
</evidence>
<dbReference type="Proteomes" id="UP000469430">
    <property type="component" value="Unassembled WGS sequence"/>
</dbReference>
<organism evidence="2 3">
    <name type="scientific">Croceibacterium xixiisoli</name>
    <dbReference type="NCBI Taxonomy" id="1476466"/>
    <lineage>
        <taxon>Bacteria</taxon>
        <taxon>Pseudomonadati</taxon>
        <taxon>Pseudomonadota</taxon>
        <taxon>Alphaproteobacteria</taxon>
        <taxon>Sphingomonadales</taxon>
        <taxon>Erythrobacteraceae</taxon>
        <taxon>Croceibacterium</taxon>
    </lineage>
</organism>
<feature type="region of interest" description="Disordered" evidence="1">
    <location>
        <begin position="45"/>
        <end position="76"/>
    </location>
</feature>
<proteinExistence type="predicted"/>
<protein>
    <recommendedName>
        <fullName evidence="4">DUF2946 domain-containing protein</fullName>
    </recommendedName>
</protein>
<keyword evidence="3" id="KW-1185">Reference proteome</keyword>
<dbReference type="EMBL" id="WTYJ01000002">
    <property type="protein sequence ID" value="MXO99584.1"/>
    <property type="molecule type" value="Genomic_DNA"/>
</dbReference>
<gene>
    <name evidence="2" type="ORF">GRI97_11355</name>
</gene>
<evidence type="ECO:0008006" key="4">
    <source>
        <dbReference type="Google" id="ProtNLM"/>
    </source>
</evidence>
<sequence length="133" mass="13856">MATKPASPRLQKRLPVRLVLMLLCALGFALVPLAMMPMPAHGMQQASMPHDGGEMADCHAQAGSPDAGQGEPSHPRSAMQQLICALACAAVAPSMELAIHAPARLDAVPHAASMPELTGITSLPEARPPRSRA</sequence>
<reference evidence="2 3" key="1">
    <citation type="submission" date="2019-12" db="EMBL/GenBank/DDBJ databases">
        <title>Genomic-based taxomic classification of the family Erythrobacteraceae.</title>
        <authorList>
            <person name="Xu L."/>
        </authorList>
    </citation>
    <scope>NUCLEOTIDE SEQUENCE [LARGE SCALE GENOMIC DNA]</scope>
    <source>
        <strain evidence="2 3">S36</strain>
    </source>
</reference>
<evidence type="ECO:0000313" key="3">
    <source>
        <dbReference type="Proteomes" id="UP000469430"/>
    </source>
</evidence>
<dbReference type="AlphaFoldDB" id="A0A6I4TUH6"/>